<dbReference type="EMBL" id="DS235216">
    <property type="protein sequence ID" value="EEB13357.1"/>
    <property type="molecule type" value="Genomic_DNA"/>
</dbReference>
<keyword evidence="4" id="KW-1185">Reference proteome</keyword>
<reference evidence="2" key="2">
    <citation type="submission" date="2007-04" db="EMBL/GenBank/DDBJ databases">
        <title>The genome of the human body louse.</title>
        <authorList>
            <consortium name="The Human Body Louse Genome Consortium"/>
            <person name="Kirkness E."/>
            <person name="Walenz B."/>
            <person name="Hass B."/>
            <person name="Bruggner R."/>
            <person name="Strausberg R."/>
        </authorList>
    </citation>
    <scope>NUCLEOTIDE SEQUENCE</scope>
    <source>
        <strain evidence="2">USDA</strain>
    </source>
</reference>
<reference evidence="3" key="3">
    <citation type="submission" date="2021-02" db="UniProtKB">
        <authorList>
            <consortium name="EnsemblMetazoa"/>
        </authorList>
    </citation>
    <scope>IDENTIFICATION</scope>
    <source>
        <strain evidence="3">USDA</strain>
    </source>
</reference>
<feature type="compositionally biased region" description="Pro residues" evidence="1">
    <location>
        <begin position="150"/>
        <end position="160"/>
    </location>
</feature>
<evidence type="ECO:0000313" key="4">
    <source>
        <dbReference type="Proteomes" id="UP000009046"/>
    </source>
</evidence>
<proteinExistence type="predicted"/>
<dbReference type="EMBL" id="AAZO01002742">
    <property type="status" value="NOT_ANNOTATED_CDS"/>
    <property type="molecule type" value="Genomic_DNA"/>
</dbReference>
<name>E0VJ01_PEDHC</name>
<feature type="compositionally biased region" description="Low complexity" evidence="1">
    <location>
        <begin position="45"/>
        <end position="63"/>
    </location>
</feature>
<feature type="compositionally biased region" description="Basic and acidic residues" evidence="1">
    <location>
        <begin position="64"/>
        <end position="73"/>
    </location>
</feature>
<dbReference type="VEuPathDB" id="VectorBase:PHUM236340"/>
<evidence type="ECO:0000256" key="1">
    <source>
        <dbReference type="SAM" id="MobiDB-lite"/>
    </source>
</evidence>
<feature type="region of interest" description="Disordered" evidence="1">
    <location>
        <begin position="1"/>
        <end position="178"/>
    </location>
</feature>
<dbReference type="Proteomes" id="UP000009046">
    <property type="component" value="Unassembled WGS sequence"/>
</dbReference>
<dbReference type="RefSeq" id="XP_002426095.1">
    <property type="nucleotide sequence ID" value="XM_002426050.1"/>
</dbReference>
<evidence type="ECO:0000313" key="2">
    <source>
        <dbReference type="EMBL" id="EEB13357.1"/>
    </source>
</evidence>
<accession>E0VJ01</accession>
<organism>
    <name type="scientific">Pediculus humanus subsp. corporis</name>
    <name type="common">Body louse</name>
    <dbReference type="NCBI Taxonomy" id="121224"/>
    <lineage>
        <taxon>Eukaryota</taxon>
        <taxon>Metazoa</taxon>
        <taxon>Ecdysozoa</taxon>
        <taxon>Arthropoda</taxon>
        <taxon>Hexapoda</taxon>
        <taxon>Insecta</taxon>
        <taxon>Pterygota</taxon>
        <taxon>Neoptera</taxon>
        <taxon>Paraneoptera</taxon>
        <taxon>Psocodea</taxon>
        <taxon>Troctomorpha</taxon>
        <taxon>Phthiraptera</taxon>
        <taxon>Anoplura</taxon>
        <taxon>Pediculidae</taxon>
        <taxon>Pediculus</taxon>
    </lineage>
</organism>
<sequence length="207" mass="22918">MEQPSSYPVEMPFHGHGLAHSHPPNGHPDNSPASSHLSLAGEAPQVVRSQKQQTTQQVTTVTKVLREVHRVDADQGLYSDAPPVPGGQYQDIPYGEYDRLGAQEYPNVESYRPSPGYQEYEHYPGQNAYPYPPNPSYNYPEHAAATPSPSESPPQQPLPPHDYLRKPSGYPGGYDEFDASIIPHADHYRITPSPGVPVPHEIYGKVF</sequence>
<dbReference type="OMA" id="SHPPNGH"/>
<dbReference type="AlphaFoldDB" id="E0VJ01"/>
<dbReference type="CTD" id="8230371"/>
<gene>
    <name evidence="3" type="primary">8230371</name>
    <name evidence="2" type="ORF">Phum_PHUM236340</name>
</gene>
<dbReference type="EnsemblMetazoa" id="PHUM236340-RA">
    <property type="protein sequence ID" value="PHUM236340-PA"/>
    <property type="gene ID" value="PHUM236340"/>
</dbReference>
<dbReference type="InParanoid" id="E0VJ01"/>
<dbReference type="KEGG" id="phu:Phum_PHUM236340"/>
<evidence type="ECO:0000313" key="3">
    <source>
        <dbReference type="EnsemblMetazoa" id="PHUM236340-PA"/>
    </source>
</evidence>
<protein>
    <submittedName>
        <fullName evidence="2 3">Uncharacterized protein</fullName>
    </submittedName>
</protein>
<feature type="compositionally biased region" description="Low complexity" evidence="1">
    <location>
        <begin position="136"/>
        <end position="149"/>
    </location>
</feature>
<dbReference type="HOGENOM" id="CLU_1327788_0_0_1"/>
<dbReference type="GeneID" id="8230371"/>
<reference evidence="2" key="1">
    <citation type="submission" date="2007-04" db="EMBL/GenBank/DDBJ databases">
        <title>Annotation of Pediculus humanus corporis strain USDA.</title>
        <authorList>
            <person name="Kirkness E."/>
            <person name="Hannick L."/>
            <person name="Hass B."/>
            <person name="Bruggner R."/>
            <person name="Lawson D."/>
            <person name="Bidwell S."/>
            <person name="Joardar V."/>
            <person name="Caler E."/>
            <person name="Walenz B."/>
            <person name="Inman J."/>
            <person name="Schobel S."/>
            <person name="Galinsky K."/>
            <person name="Amedeo P."/>
            <person name="Strausberg R."/>
        </authorList>
    </citation>
    <scope>NUCLEOTIDE SEQUENCE</scope>
    <source>
        <strain evidence="2">USDA</strain>
    </source>
</reference>